<dbReference type="GO" id="GO:0016747">
    <property type="term" value="F:acyltransferase activity, transferring groups other than amino-acyl groups"/>
    <property type="evidence" value="ECO:0007669"/>
    <property type="project" value="InterPro"/>
</dbReference>
<feature type="domain" description="N-acetyltransferase" evidence="3">
    <location>
        <begin position="1"/>
        <end position="160"/>
    </location>
</feature>
<keyword evidence="1" id="KW-0808">Transferase</keyword>
<sequence length="161" mass="18100">MTIFAASTEDAKAIAEIVSLSNKDVAVKFGITKENNPKHPSFYDEAWALSDFERGEAFFLYKIDGVNVGCVAFEQPNPEVGYLNRLSVLPAYRNRGVGAELVRNVFHYAQSKGVPEISIGIIAENTDLTNWYKKLGFVENGLKKFSHLPFDVLFMRYDLIL</sequence>
<dbReference type="AlphaFoldDB" id="A0A5K7Z7G6"/>
<reference evidence="4 5" key="1">
    <citation type="submission" date="2019-11" db="EMBL/GenBank/DDBJ databases">
        <title>Comparative genomics of hydrocarbon-degrading Desulfosarcina strains.</title>
        <authorList>
            <person name="Watanabe M."/>
            <person name="Kojima H."/>
            <person name="Fukui M."/>
        </authorList>
    </citation>
    <scope>NUCLEOTIDE SEQUENCE [LARGE SCALE GENOMIC DNA]</scope>
    <source>
        <strain evidence="4 5">PP31</strain>
    </source>
</reference>
<keyword evidence="2" id="KW-0012">Acyltransferase</keyword>
<dbReference type="CDD" id="cd04301">
    <property type="entry name" value="NAT_SF"/>
    <property type="match status" value="1"/>
</dbReference>
<proteinExistence type="predicted"/>
<dbReference type="EMBL" id="AP021875">
    <property type="protein sequence ID" value="BBO76099.1"/>
    <property type="molecule type" value="Genomic_DNA"/>
</dbReference>
<evidence type="ECO:0000256" key="2">
    <source>
        <dbReference type="ARBA" id="ARBA00023315"/>
    </source>
</evidence>
<evidence type="ECO:0000313" key="4">
    <source>
        <dbReference type="EMBL" id="BBO76099.1"/>
    </source>
</evidence>
<evidence type="ECO:0000256" key="1">
    <source>
        <dbReference type="ARBA" id="ARBA00022679"/>
    </source>
</evidence>
<dbReference type="InterPro" id="IPR050832">
    <property type="entry name" value="Bact_Acetyltransf"/>
</dbReference>
<name>A0A5K7Z7G6_9BACT</name>
<dbReference type="KEGG" id="dwd:DSCW_35160"/>
<dbReference type="Gene3D" id="3.40.630.30">
    <property type="match status" value="1"/>
</dbReference>
<accession>A0A5K7Z7G6</accession>
<evidence type="ECO:0000259" key="3">
    <source>
        <dbReference type="PROSITE" id="PS51186"/>
    </source>
</evidence>
<dbReference type="RefSeq" id="WP_155304957.1">
    <property type="nucleotide sequence ID" value="NZ_AP021875.1"/>
</dbReference>
<gene>
    <name evidence="4" type="ORF">DSCW_35160</name>
</gene>
<dbReference type="Pfam" id="PF00583">
    <property type="entry name" value="Acetyltransf_1"/>
    <property type="match status" value="1"/>
</dbReference>
<dbReference type="InterPro" id="IPR016181">
    <property type="entry name" value="Acyl_CoA_acyltransferase"/>
</dbReference>
<evidence type="ECO:0000313" key="5">
    <source>
        <dbReference type="Proteomes" id="UP000427769"/>
    </source>
</evidence>
<organism evidence="4 5">
    <name type="scientific">Desulfosarcina widdelii</name>
    <dbReference type="NCBI Taxonomy" id="947919"/>
    <lineage>
        <taxon>Bacteria</taxon>
        <taxon>Pseudomonadati</taxon>
        <taxon>Thermodesulfobacteriota</taxon>
        <taxon>Desulfobacteria</taxon>
        <taxon>Desulfobacterales</taxon>
        <taxon>Desulfosarcinaceae</taxon>
        <taxon>Desulfosarcina</taxon>
    </lineage>
</organism>
<dbReference type="Proteomes" id="UP000427769">
    <property type="component" value="Chromosome"/>
</dbReference>
<keyword evidence="5" id="KW-1185">Reference proteome</keyword>
<dbReference type="PROSITE" id="PS51186">
    <property type="entry name" value="GNAT"/>
    <property type="match status" value="1"/>
</dbReference>
<dbReference type="SUPFAM" id="SSF55729">
    <property type="entry name" value="Acyl-CoA N-acyltransferases (Nat)"/>
    <property type="match status" value="1"/>
</dbReference>
<dbReference type="OrthoDB" id="9813917at2"/>
<dbReference type="PANTHER" id="PTHR43877">
    <property type="entry name" value="AMINOALKYLPHOSPHONATE N-ACETYLTRANSFERASE-RELATED-RELATED"/>
    <property type="match status" value="1"/>
</dbReference>
<protein>
    <recommendedName>
        <fullName evidence="3">N-acetyltransferase domain-containing protein</fullName>
    </recommendedName>
</protein>
<dbReference type="InterPro" id="IPR000182">
    <property type="entry name" value="GNAT_dom"/>
</dbReference>